<dbReference type="GO" id="GO:0005216">
    <property type="term" value="F:monoatomic ion channel activity"/>
    <property type="evidence" value="ECO:0007669"/>
    <property type="project" value="InterPro"/>
</dbReference>
<feature type="transmembrane region" description="Helical" evidence="3">
    <location>
        <begin position="1046"/>
        <end position="1063"/>
    </location>
</feature>
<dbReference type="VEuPathDB" id="FungiDB:FUN_016377"/>
<proteinExistence type="predicted"/>
<dbReference type="PANTHER" id="PTHR10582:SF2">
    <property type="entry name" value="INACTIVE"/>
    <property type="match status" value="1"/>
</dbReference>
<feature type="transmembrane region" description="Helical" evidence="3">
    <location>
        <begin position="973"/>
        <end position="993"/>
    </location>
</feature>
<dbReference type="GO" id="GO:0005886">
    <property type="term" value="C:plasma membrane"/>
    <property type="evidence" value="ECO:0007669"/>
    <property type="project" value="TreeGrafter"/>
</dbReference>
<dbReference type="EMBL" id="LLXI01000405">
    <property type="protein sequence ID" value="PKY45736.1"/>
    <property type="molecule type" value="Genomic_DNA"/>
</dbReference>
<evidence type="ECO:0000256" key="1">
    <source>
        <dbReference type="ARBA" id="ARBA00022737"/>
    </source>
</evidence>
<dbReference type="GO" id="GO:0098703">
    <property type="term" value="P:calcium ion import across plasma membrane"/>
    <property type="evidence" value="ECO:0007669"/>
    <property type="project" value="TreeGrafter"/>
</dbReference>
<organism evidence="4 5">
    <name type="scientific">Rhizophagus irregularis</name>
    <dbReference type="NCBI Taxonomy" id="588596"/>
    <lineage>
        <taxon>Eukaryota</taxon>
        <taxon>Fungi</taxon>
        <taxon>Fungi incertae sedis</taxon>
        <taxon>Mucoromycota</taxon>
        <taxon>Glomeromycotina</taxon>
        <taxon>Glomeromycetes</taxon>
        <taxon>Glomerales</taxon>
        <taxon>Glomeraceae</taxon>
        <taxon>Rhizophagus</taxon>
    </lineage>
</organism>
<evidence type="ECO:0000256" key="2">
    <source>
        <dbReference type="SAM" id="Coils"/>
    </source>
</evidence>
<evidence type="ECO:0008006" key="6">
    <source>
        <dbReference type="Google" id="ProtNLM"/>
    </source>
</evidence>
<feature type="transmembrane region" description="Helical" evidence="3">
    <location>
        <begin position="1110"/>
        <end position="1143"/>
    </location>
</feature>
<dbReference type="VEuPathDB" id="FungiDB:RhiirA1_396710"/>
<gene>
    <name evidence="4" type="ORF">RhiirA4_460392</name>
</gene>
<dbReference type="Proteomes" id="UP000234323">
    <property type="component" value="Unassembled WGS sequence"/>
</dbReference>
<keyword evidence="3" id="KW-0472">Membrane</keyword>
<feature type="transmembrane region" description="Helical" evidence="3">
    <location>
        <begin position="1083"/>
        <end position="1103"/>
    </location>
</feature>
<feature type="transmembrane region" description="Helical" evidence="3">
    <location>
        <begin position="1005"/>
        <end position="1025"/>
    </location>
</feature>
<keyword evidence="2" id="KW-0175">Coiled coil</keyword>
<dbReference type="VEuPathDB" id="FungiDB:RhiirFUN_013128"/>
<keyword evidence="1" id="KW-0677">Repeat</keyword>
<feature type="transmembrane region" description="Helical" evidence="3">
    <location>
        <begin position="1218"/>
        <end position="1243"/>
    </location>
</feature>
<evidence type="ECO:0000313" key="4">
    <source>
        <dbReference type="EMBL" id="PKY45736.1"/>
    </source>
</evidence>
<evidence type="ECO:0000256" key="3">
    <source>
        <dbReference type="SAM" id="Phobius"/>
    </source>
</evidence>
<accession>A0A2I1GGJ1</accession>
<dbReference type="PANTHER" id="PTHR10582">
    <property type="entry name" value="TRANSIENT RECEPTOR POTENTIAL ION CHANNEL PROTEIN"/>
    <property type="match status" value="1"/>
</dbReference>
<comment type="caution">
    <text evidence="4">The sequence shown here is derived from an EMBL/GenBank/DDBJ whole genome shotgun (WGS) entry which is preliminary data.</text>
</comment>
<keyword evidence="3" id="KW-1133">Transmembrane helix</keyword>
<keyword evidence="5" id="KW-1185">Reference proteome</keyword>
<reference evidence="4 5" key="1">
    <citation type="submission" date="2015-10" db="EMBL/GenBank/DDBJ databases">
        <title>Genome analyses suggest a sexual origin of heterokaryosis in a supposedly ancient asexual fungus.</title>
        <authorList>
            <person name="Ropars J."/>
            <person name="Sedzielewska K."/>
            <person name="Noel J."/>
            <person name="Charron P."/>
            <person name="Farinelli L."/>
            <person name="Marton T."/>
            <person name="Kruger M."/>
            <person name="Pelin A."/>
            <person name="Brachmann A."/>
            <person name="Corradi N."/>
        </authorList>
    </citation>
    <scope>NUCLEOTIDE SEQUENCE [LARGE SCALE GENOMIC DNA]</scope>
    <source>
        <strain evidence="4 5">A4</strain>
    </source>
</reference>
<keyword evidence="3" id="KW-0812">Transmembrane</keyword>
<sequence length="1387" mass="164808">MSNEEKENVCHLVVNNYSDTRKSIDREQEAIIIKRKNSVYSSETYKKYGNAKLIKSEISKAVLSSADSDTTFNEKKNYHIAVCQDGKFVVTFDTENLQIKILKNISNSPYKDNNQNTSDKINETIIQFKIDGNDEGKEITSNNDEKSGWSIDISNVYTNDTKDCKRKCFIFVAVSRIIDEVMKNMKNTIKKEKERNRTIVIYRIELINGNYVSDRDTKNTIIYKIHGISGICRFVHESRNNEVLSLESDILRFIVLNFDGMRSFDYKDNFKLYKKFNYPEHIKRKLEALDSSEISDCMNLLFSCIYDKYFLIEHYKDNVHLLEVYDLAKMRLETITKRVENSQDKLIRNYNRKNFSISKNKQLLCFTRGFHSINLYFMENGLEAINKKFDGIEEIYLVEFFENDRKLIVIGSGVSQDEENLKLIIWDMYNVVKTDEQIKLDDFLTTKNIYTSLTRTSGNLLQIDDKGDVTSIVKRIDRLLEQKQSKMIGKTSPLPPSPDLSYFKDVKPMVVEIEPWVLSDYERNSCYLYQNKNGSEIETLQLIVGRSTIQVWHQINSDDKSKSKDELPNKGKPFLEYIWTNGIPVNQEREKTRLRIEKFEYRSNVDFNLTDFCLKVYWYERVSKGVSEDELEIKKDDIEIDKMEKEKDEEPRMERKKDREAIIEMEKDEKNKVERKEKVIHRQDIIDKVNAIRHACKALEFINKRKKFLVNYTKEHLYEDMVVYIKHIIWRFIKYKPDDFRLLDVRRNVMKNLILGREIKDTVIVAYLLEYYSRHATDSGGWMSTVSKALPLLFKYNYDDYARKIFRKECFANQDYFSVQDSYNIIPIKYQAKRNHNIKFRAFRIDKLQSDEYSIWYNRIGKLVKPFKRLYNFLEDFDNYLEKSPLALRVVPLPGFIRDIISHKNIEQNSRIKIALNVFLFLFIPRWYKIGRNEKEKLSPFSRVVRYENNDDIYDNPATEAVIDFRWPQARNFFFFLFLRFLVFAFCYIFVSWEYLSHEVISGKFRSFLIALIFIFYYLAAYLLITEFIELYFHGHRKYFNDIFNYFDVFSILLPVIVMSIMLRSFRFSDGFESVETVDSGLIALISFSIFFLWIEMISYLRLIPNIAIYIYYVIVIIKAVFPFILFNVVVIVSFAHIMYILLYDPKNIKTKDSTFNGTATNLVNGQELNVSMKANFDPTDWNDNPFSFFPTAIVATYYWLNGNFVQRDTFDFWAVEVFTFIGSILLITILQNMLIAFMGGVYEEAATKGRQALLRFRANQIANYEALHHYYFSSHDYDPKYIYYIGRSEHFETWYEDRKNDGPIFKDVEKKSTFAEFVFKDKVYDKFSIWKYDDDDDIKIEIEKFKMMKKSLNDNIENLIKNLEDRKNDNANDIDKKIEQLKAIKN</sequence>
<name>A0A2I1GGJ1_9GLOM</name>
<dbReference type="InterPro" id="IPR024862">
    <property type="entry name" value="TRPV"/>
</dbReference>
<evidence type="ECO:0000313" key="5">
    <source>
        <dbReference type="Proteomes" id="UP000234323"/>
    </source>
</evidence>
<feature type="coiled-coil region" evidence="2">
    <location>
        <begin position="1343"/>
        <end position="1381"/>
    </location>
</feature>
<protein>
    <recommendedName>
        <fullName evidence="6">Ion transport domain-containing protein</fullName>
    </recommendedName>
</protein>
<feature type="transmembrane region" description="Helical" evidence="3">
    <location>
        <begin position="912"/>
        <end position="928"/>
    </location>
</feature>